<gene>
    <name evidence="5" type="ORF">TVAG_140820</name>
</gene>
<protein>
    <recommendedName>
        <fullName evidence="4">Thioredoxin domain-containing protein</fullName>
    </recommendedName>
</protein>
<accession>A2FEQ6</accession>
<feature type="transmembrane region" description="Helical" evidence="3">
    <location>
        <begin position="353"/>
        <end position="377"/>
    </location>
</feature>
<dbReference type="SUPFAM" id="SSF52833">
    <property type="entry name" value="Thioredoxin-like"/>
    <property type="match status" value="1"/>
</dbReference>
<dbReference type="InterPro" id="IPR017937">
    <property type="entry name" value="Thioredoxin_CS"/>
</dbReference>
<evidence type="ECO:0000256" key="2">
    <source>
        <dbReference type="ARBA" id="ARBA00022729"/>
    </source>
</evidence>
<feature type="domain" description="Thioredoxin" evidence="4">
    <location>
        <begin position="1"/>
        <end position="120"/>
    </location>
</feature>
<dbReference type="InterPro" id="IPR051063">
    <property type="entry name" value="PDI"/>
</dbReference>
<dbReference type="SMR" id="A2FEQ6"/>
<evidence type="ECO:0000313" key="5">
    <source>
        <dbReference type="EMBL" id="EAX96593.1"/>
    </source>
</evidence>
<comment type="similarity">
    <text evidence="1">Belongs to the protein disulfide isomerase family.</text>
</comment>
<dbReference type="PROSITE" id="PS00194">
    <property type="entry name" value="THIOREDOXIN_1"/>
    <property type="match status" value="1"/>
</dbReference>
<keyword evidence="3" id="KW-0472">Membrane</keyword>
<keyword evidence="6" id="KW-1185">Reference proteome</keyword>
<dbReference type="PANTHER" id="PTHR45672">
    <property type="entry name" value="PROTEIN DISULFIDE-ISOMERASE C17H9.14C-RELATED"/>
    <property type="match status" value="1"/>
</dbReference>
<dbReference type="PANTHER" id="PTHR45672:SF3">
    <property type="entry name" value="THIOREDOXIN DOMAIN-CONTAINING PROTEIN 5"/>
    <property type="match status" value="1"/>
</dbReference>
<dbReference type="VEuPathDB" id="TrichDB:TVAGG3_0603680"/>
<dbReference type="RefSeq" id="XP_001309523.1">
    <property type="nucleotide sequence ID" value="XM_001309522.1"/>
</dbReference>
<proteinExistence type="inferred from homology"/>
<reference evidence="5" key="2">
    <citation type="journal article" date="2007" name="Science">
        <title>Draft genome sequence of the sexually transmitted pathogen Trichomonas vaginalis.</title>
        <authorList>
            <person name="Carlton J.M."/>
            <person name="Hirt R.P."/>
            <person name="Silva J.C."/>
            <person name="Delcher A.L."/>
            <person name="Schatz M."/>
            <person name="Zhao Q."/>
            <person name="Wortman J.R."/>
            <person name="Bidwell S.L."/>
            <person name="Alsmark U.C.M."/>
            <person name="Besteiro S."/>
            <person name="Sicheritz-Ponten T."/>
            <person name="Noel C.J."/>
            <person name="Dacks J.B."/>
            <person name="Foster P.G."/>
            <person name="Simillion C."/>
            <person name="Van de Peer Y."/>
            <person name="Miranda-Saavedra D."/>
            <person name="Barton G.J."/>
            <person name="Westrop G.D."/>
            <person name="Mueller S."/>
            <person name="Dessi D."/>
            <person name="Fiori P.L."/>
            <person name="Ren Q."/>
            <person name="Paulsen I."/>
            <person name="Zhang H."/>
            <person name="Bastida-Corcuera F.D."/>
            <person name="Simoes-Barbosa A."/>
            <person name="Brown M.T."/>
            <person name="Hayes R.D."/>
            <person name="Mukherjee M."/>
            <person name="Okumura C.Y."/>
            <person name="Schneider R."/>
            <person name="Smith A.J."/>
            <person name="Vanacova S."/>
            <person name="Villalvazo M."/>
            <person name="Haas B.J."/>
            <person name="Pertea M."/>
            <person name="Feldblyum T.V."/>
            <person name="Utterback T.R."/>
            <person name="Shu C.L."/>
            <person name="Osoegawa K."/>
            <person name="de Jong P.J."/>
            <person name="Hrdy I."/>
            <person name="Horvathova L."/>
            <person name="Zubacova Z."/>
            <person name="Dolezal P."/>
            <person name="Malik S.B."/>
            <person name="Logsdon J.M. Jr."/>
            <person name="Henze K."/>
            <person name="Gupta A."/>
            <person name="Wang C.C."/>
            <person name="Dunne R.L."/>
            <person name="Upcroft J.A."/>
            <person name="Upcroft P."/>
            <person name="White O."/>
            <person name="Salzberg S.L."/>
            <person name="Tang P."/>
            <person name="Chiu C.-H."/>
            <person name="Lee Y.-S."/>
            <person name="Embley T.M."/>
            <person name="Coombs G.H."/>
            <person name="Mottram J.C."/>
            <person name="Tachezy J."/>
            <person name="Fraser-Liggett C.M."/>
            <person name="Johnson P.J."/>
        </authorList>
    </citation>
    <scope>NUCLEOTIDE SEQUENCE [LARGE SCALE GENOMIC DNA]</scope>
    <source>
        <strain evidence="5">G3</strain>
    </source>
</reference>
<keyword evidence="3" id="KW-1133">Transmembrane helix</keyword>
<dbReference type="EMBL" id="DS113751">
    <property type="protein sequence ID" value="EAX96593.1"/>
    <property type="molecule type" value="Genomic_DNA"/>
</dbReference>
<name>A2FEQ6_TRIV3</name>
<evidence type="ECO:0000313" key="6">
    <source>
        <dbReference type="Proteomes" id="UP000001542"/>
    </source>
</evidence>
<dbReference type="GO" id="GO:0005783">
    <property type="term" value="C:endoplasmic reticulum"/>
    <property type="evidence" value="ECO:0000318"/>
    <property type="project" value="GO_Central"/>
</dbReference>
<keyword evidence="2" id="KW-0732">Signal</keyword>
<dbReference type="Gene3D" id="3.40.30.10">
    <property type="entry name" value="Glutaredoxin"/>
    <property type="match status" value="1"/>
</dbReference>
<evidence type="ECO:0000256" key="1">
    <source>
        <dbReference type="ARBA" id="ARBA00006347"/>
    </source>
</evidence>
<evidence type="ECO:0000256" key="3">
    <source>
        <dbReference type="SAM" id="Phobius"/>
    </source>
</evidence>
<sequence length="396" mass="46937">MLAASLLYLTNSIKMTASTYSSIINNTRNISVFLEIWDPWCPHCKKFKEDWYKIKNDTQFFDKVIITDLNCNSEKALCKLFPGSETPRFYWIENSNSKPVRYSQAVTYHEIMNFINKNLYEQINILNPHKIHNVPQEIRRIIQGDPYKQHLIFNVSNNDVSSFSIARNAIKSHKHLPINFLLVNDTSYHYPILYADVNGFPYIFRGSFNEHELSNFIRTKSIPFLSVFTDNTYYYSQINKIDVAVFIFPTSKFENIYGYANYTYKEYITTQTTCSFVPRFCRYIHENPTSPILVIYSKRKNLFYIYRSPFTQKGIQNFLENIRTGKDRGYGPGTGIYGLIFETYYNYRELGGFAFYMMHLPIVCFFFFVICITYAIIDTVRYNIQYKRLEKERKLD</sequence>
<dbReference type="KEGG" id="tva:4754366"/>
<dbReference type="GO" id="GO:0003756">
    <property type="term" value="F:protein disulfide isomerase activity"/>
    <property type="evidence" value="ECO:0000318"/>
    <property type="project" value="GO_Central"/>
</dbReference>
<dbReference type="GO" id="GO:0006457">
    <property type="term" value="P:protein folding"/>
    <property type="evidence" value="ECO:0000318"/>
    <property type="project" value="GO_Central"/>
</dbReference>
<dbReference type="OrthoDB" id="72053at2759"/>
<dbReference type="AlphaFoldDB" id="A2FEQ6"/>
<dbReference type="InterPro" id="IPR013766">
    <property type="entry name" value="Thioredoxin_domain"/>
</dbReference>
<dbReference type="STRING" id="5722.A2FEQ6"/>
<dbReference type="InterPro" id="IPR036249">
    <property type="entry name" value="Thioredoxin-like_sf"/>
</dbReference>
<organism evidence="5 6">
    <name type="scientific">Trichomonas vaginalis (strain ATCC PRA-98 / G3)</name>
    <dbReference type="NCBI Taxonomy" id="412133"/>
    <lineage>
        <taxon>Eukaryota</taxon>
        <taxon>Metamonada</taxon>
        <taxon>Parabasalia</taxon>
        <taxon>Trichomonadida</taxon>
        <taxon>Trichomonadidae</taxon>
        <taxon>Trichomonas</taxon>
    </lineage>
</organism>
<keyword evidence="3" id="KW-0812">Transmembrane</keyword>
<reference evidence="5" key="1">
    <citation type="submission" date="2006-10" db="EMBL/GenBank/DDBJ databases">
        <authorList>
            <person name="Amadeo P."/>
            <person name="Zhao Q."/>
            <person name="Wortman J."/>
            <person name="Fraser-Liggett C."/>
            <person name="Carlton J."/>
        </authorList>
    </citation>
    <scope>NUCLEOTIDE SEQUENCE</scope>
    <source>
        <strain evidence="5">G3</strain>
    </source>
</reference>
<dbReference type="VEuPathDB" id="TrichDB:TVAG_140820"/>
<dbReference type="PROSITE" id="PS51352">
    <property type="entry name" value="THIOREDOXIN_2"/>
    <property type="match status" value="1"/>
</dbReference>
<dbReference type="InParanoid" id="A2FEQ6"/>
<evidence type="ECO:0000259" key="4">
    <source>
        <dbReference type="PROSITE" id="PS51352"/>
    </source>
</evidence>
<dbReference type="Pfam" id="PF00085">
    <property type="entry name" value="Thioredoxin"/>
    <property type="match status" value="1"/>
</dbReference>
<dbReference type="Proteomes" id="UP000001542">
    <property type="component" value="Unassembled WGS sequence"/>
</dbReference>
<dbReference type="CDD" id="cd02961">
    <property type="entry name" value="PDI_a_family"/>
    <property type="match status" value="1"/>
</dbReference>